<dbReference type="EMBL" id="LUKN01002938">
    <property type="protein sequence ID" value="OAQ98290.1"/>
    <property type="molecule type" value="Genomic_DNA"/>
</dbReference>
<feature type="signal peptide" evidence="1">
    <location>
        <begin position="1"/>
        <end position="21"/>
    </location>
</feature>
<reference evidence="2 3" key="1">
    <citation type="submission" date="2016-03" db="EMBL/GenBank/DDBJ databases">
        <title>Fine-scale spatial genetic structure of a fungal parasite of coffee scale insects.</title>
        <authorList>
            <person name="Jackson D."/>
            <person name="Zemenick K.A."/>
            <person name="Malloure B."/>
            <person name="Quandt C.A."/>
            <person name="James T.Y."/>
        </authorList>
    </citation>
    <scope>NUCLEOTIDE SEQUENCE [LARGE SCALE GENOMIC DNA]</scope>
    <source>
        <strain evidence="2 3">UM487</strain>
    </source>
</reference>
<sequence>MHAQLFPAFLALGALAAPQQASEPPLPSLEADVVTVDGVEVESAVLSTVMVDMLLVGNLTTKDNQLLGNDSQPVGDAFQ</sequence>
<name>A0A179I9I9_CORDF</name>
<evidence type="ECO:0000256" key="1">
    <source>
        <dbReference type="SAM" id="SignalP"/>
    </source>
</evidence>
<dbReference type="AlphaFoldDB" id="A0A179I9I9"/>
<accession>A0A179I9I9</accession>
<evidence type="ECO:0000313" key="3">
    <source>
        <dbReference type="Proteomes" id="UP000243081"/>
    </source>
</evidence>
<organism evidence="2 3">
    <name type="scientific">Cordyceps confragosa</name>
    <name type="common">Lecanicillium lecanii</name>
    <dbReference type="NCBI Taxonomy" id="2714763"/>
    <lineage>
        <taxon>Eukaryota</taxon>
        <taxon>Fungi</taxon>
        <taxon>Dikarya</taxon>
        <taxon>Ascomycota</taxon>
        <taxon>Pezizomycotina</taxon>
        <taxon>Sordariomycetes</taxon>
        <taxon>Hypocreomycetidae</taxon>
        <taxon>Hypocreales</taxon>
        <taxon>Cordycipitaceae</taxon>
        <taxon>Akanthomyces</taxon>
    </lineage>
</organism>
<feature type="chain" id="PRO_5008104190" evidence="1">
    <location>
        <begin position="22"/>
        <end position="79"/>
    </location>
</feature>
<dbReference type="Proteomes" id="UP000243081">
    <property type="component" value="Unassembled WGS sequence"/>
</dbReference>
<comment type="caution">
    <text evidence="2">The sequence shown here is derived from an EMBL/GenBank/DDBJ whole genome shotgun (WGS) entry which is preliminary data.</text>
</comment>
<gene>
    <name evidence="2" type="ORF">LLEC1_02079</name>
</gene>
<protein>
    <submittedName>
        <fullName evidence="2">Uncharacterized protein</fullName>
    </submittedName>
</protein>
<proteinExistence type="predicted"/>
<evidence type="ECO:0000313" key="2">
    <source>
        <dbReference type="EMBL" id="OAQ98290.1"/>
    </source>
</evidence>
<keyword evidence="1" id="KW-0732">Signal</keyword>
<keyword evidence="3" id="KW-1185">Reference proteome</keyword>